<reference evidence="3 4" key="1">
    <citation type="submission" date="2015-03" db="EMBL/GenBank/DDBJ databases">
        <title>Genome assembly of Sandaracinus amylolyticus DSM 53668.</title>
        <authorList>
            <person name="Sharma G."/>
            <person name="Subramanian S."/>
        </authorList>
    </citation>
    <scope>NUCLEOTIDE SEQUENCE [LARGE SCALE GENOMIC DNA]</scope>
    <source>
        <strain evidence="3 4">DSM 53668</strain>
    </source>
</reference>
<dbReference type="Proteomes" id="UP000034883">
    <property type="component" value="Chromosome"/>
</dbReference>
<keyword evidence="1" id="KW-1133">Transmembrane helix</keyword>
<proteinExistence type="predicted"/>
<keyword evidence="4" id="KW-1185">Reference proteome</keyword>
<dbReference type="RefSeq" id="WP_053232401.1">
    <property type="nucleotide sequence ID" value="NZ_CP011125.1"/>
</dbReference>
<evidence type="ECO:0000313" key="3">
    <source>
        <dbReference type="EMBL" id="AKF05130.1"/>
    </source>
</evidence>
<dbReference type="EMBL" id="CP011125">
    <property type="protein sequence ID" value="AKF05130.1"/>
    <property type="molecule type" value="Genomic_DNA"/>
</dbReference>
<keyword evidence="1" id="KW-0472">Membrane</keyword>
<feature type="transmembrane region" description="Helical" evidence="1">
    <location>
        <begin position="689"/>
        <end position="710"/>
    </location>
</feature>
<keyword evidence="1" id="KW-0812">Transmembrane</keyword>
<name>A0A0F6W1M2_9BACT</name>
<dbReference type="OrthoDB" id="5482058at2"/>
<dbReference type="AlphaFoldDB" id="A0A0F6W1M2"/>
<organism evidence="3 4">
    <name type="scientific">Sandaracinus amylolyticus</name>
    <dbReference type="NCBI Taxonomy" id="927083"/>
    <lineage>
        <taxon>Bacteria</taxon>
        <taxon>Pseudomonadati</taxon>
        <taxon>Myxococcota</taxon>
        <taxon>Polyangia</taxon>
        <taxon>Polyangiales</taxon>
        <taxon>Sandaracinaceae</taxon>
        <taxon>Sandaracinus</taxon>
    </lineage>
</organism>
<dbReference type="Gene3D" id="3.40.50.410">
    <property type="entry name" value="von Willebrand factor, type A domain"/>
    <property type="match status" value="1"/>
</dbReference>
<evidence type="ECO:0000256" key="1">
    <source>
        <dbReference type="SAM" id="Phobius"/>
    </source>
</evidence>
<dbReference type="InterPro" id="IPR036465">
    <property type="entry name" value="vWFA_dom_sf"/>
</dbReference>
<dbReference type="SUPFAM" id="SSF53300">
    <property type="entry name" value="vWA-like"/>
    <property type="match status" value="1"/>
</dbReference>
<gene>
    <name evidence="3" type="ORF">DB32_002279</name>
</gene>
<feature type="signal peptide" evidence="2">
    <location>
        <begin position="1"/>
        <end position="22"/>
    </location>
</feature>
<dbReference type="KEGG" id="samy:DB32_002279"/>
<protein>
    <submittedName>
        <fullName evidence="3">Uncharacterized protein</fullName>
    </submittedName>
</protein>
<feature type="chain" id="PRO_5002511651" evidence="2">
    <location>
        <begin position="23"/>
        <end position="835"/>
    </location>
</feature>
<sequence length="835" mass="89231">MLRSLLASLALALALIPSAARAQSASYGQYLVVLDDSGSMDASDPRRLAPLAALALAAALEDGDQVMLVGLNELASGAITSPRFVSPRELLPDRAQEGARAIAGDRVQRLEQHEGQTPCRAALEAARALLEPAASAGAPQTLLMLTDGACNGGAVEPAERWLGSLRAHREGRFRFVLLMRRGPERLDRTLESYGRHTGWEGDTRVAFDARSLLRAFADVLSFSRGLRYDEGGRVGLERTFAGARTVRVLAIRDQGDGAIALEQVDRDGHAVAIPGGATYREPTHDWSFRTTTVAPRDAPFAVRSATPGVDTLVIPVYGRLRVEAVVAPCEQERPSFDAEIAVRAGQPACAFARLVGDTGQTIVPARSFDFGIELCETSECASRSEGGGPSPMQPGGDGVFHAQLGAEVARGRHERTFRARGGALAAPVIATRGFAAMSFGVQRVTRDERAVSSIDLGEIPRAVSEDLSLRYEGTFPAGTRARVRCEIEGAEALASCVECALPEGDAVSLQDAFTVHATVRARAFCPRASEGDAAPRPIRMRLVVEPEASDQVGAHSLPIDATLRYAAMTSLALELTAGETIEREVRVPGPVAESAVDAHVEGAGDDLEVSAGARTDPREAVAITPHAQLVAGEDRAVAITLRASAADCCGAGTRDTTLVLVADDRSELRVPLRVEVHAPPFWTCPGKQIAMAFAALLALAFLIWLVHGFVSPARFDPGALLLSASSHDELLSMREGDDGWRLLRRFAEAKRGFRRPAAVWLGGPRAPLPSLKRQPADGRIEAQPGGGASLVVTGPGVERWNDAESRYVELERGTHPVPSRVRIRRGEELFLEFRR</sequence>
<keyword evidence="2" id="KW-0732">Signal</keyword>
<evidence type="ECO:0000256" key="2">
    <source>
        <dbReference type="SAM" id="SignalP"/>
    </source>
</evidence>
<evidence type="ECO:0000313" key="4">
    <source>
        <dbReference type="Proteomes" id="UP000034883"/>
    </source>
</evidence>
<accession>A0A0F6W1M2</accession>